<name>A0A4C1T9K5_EUMVA</name>
<dbReference type="Proteomes" id="UP000299102">
    <property type="component" value="Unassembled WGS sequence"/>
</dbReference>
<sequence length="530" mass="55673">MSPFRAHPLASRQHSAAARGRPRQPSLDTSASTRGQRRSSIRPPITIPAQTAAMPSTTAHPRLTHASHGVHRLAMANPKAGPPSTSAMGVTMMSARKDCAPPDDPRPSGLAPGGGARPGSTAPTTDEAPATTSDREQRDDQDRHAEEPTGAVGDPADTRDDVQSEGVVVVGEVHLDDGREQERVDRRQQDEGRSERPAAAVQAVHRDHRHHQQREHEQHHEIHEMPGSRRRYRSVRAAIAPVGDAGSTRSMRPPERTPAAPAAHDGVDEAAGERSLGDAPQDDDAEDRESSRPAPTPQSPAATADETPYTAPNGVQPSTSAILMNASPGAPSRPTREPSRLTSKPDDASSSTPNVSTKSRVRRLASHPASSPLTTRAPSTHVQSPSGISTSATSSAAGTTDQPTSMSSSASAVPIPPIVVAPASTSPGSSRRAVTGSSAKRSAASESSALTTIEPIHHPAVITEPTTTRIGPTSSGENTRSAPSPKASPVRESDRDQTAEHQTDDEPGLVQLMTELTPPQTSRGAQPRER</sequence>
<dbReference type="EMBL" id="BGZK01008827">
    <property type="protein sequence ID" value="GBP09981.1"/>
    <property type="molecule type" value="Genomic_DNA"/>
</dbReference>
<feature type="compositionally biased region" description="Basic residues" evidence="1">
    <location>
        <begin position="62"/>
        <end position="71"/>
    </location>
</feature>
<comment type="caution">
    <text evidence="2">The sequence shown here is derived from an EMBL/GenBank/DDBJ whole genome shotgun (WGS) entry which is preliminary data.</text>
</comment>
<evidence type="ECO:0000313" key="2">
    <source>
        <dbReference type="EMBL" id="GBP09981.1"/>
    </source>
</evidence>
<evidence type="ECO:0000256" key="1">
    <source>
        <dbReference type="SAM" id="MobiDB-lite"/>
    </source>
</evidence>
<feature type="compositionally biased region" description="Basic and acidic residues" evidence="1">
    <location>
        <begin position="214"/>
        <end position="227"/>
    </location>
</feature>
<feature type="compositionally biased region" description="Basic and acidic residues" evidence="1">
    <location>
        <begin position="133"/>
        <end position="147"/>
    </location>
</feature>
<organism evidence="2 3">
    <name type="scientific">Eumeta variegata</name>
    <name type="common">Bagworm moth</name>
    <name type="synonym">Eumeta japonica</name>
    <dbReference type="NCBI Taxonomy" id="151549"/>
    <lineage>
        <taxon>Eukaryota</taxon>
        <taxon>Metazoa</taxon>
        <taxon>Ecdysozoa</taxon>
        <taxon>Arthropoda</taxon>
        <taxon>Hexapoda</taxon>
        <taxon>Insecta</taxon>
        <taxon>Pterygota</taxon>
        <taxon>Neoptera</taxon>
        <taxon>Endopterygota</taxon>
        <taxon>Lepidoptera</taxon>
        <taxon>Glossata</taxon>
        <taxon>Ditrysia</taxon>
        <taxon>Tineoidea</taxon>
        <taxon>Psychidae</taxon>
        <taxon>Oiketicinae</taxon>
        <taxon>Eumeta</taxon>
    </lineage>
</organism>
<feature type="region of interest" description="Disordered" evidence="1">
    <location>
        <begin position="1"/>
        <end position="530"/>
    </location>
</feature>
<feature type="compositionally biased region" description="Basic and acidic residues" evidence="1">
    <location>
        <begin position="173"/>
        <end position="196"/>
    </location>
</feature>
<feature type="compositionally biased region" description="Low complexity" evidence="1">
    <location>
        <begin position="120"/>
        <end position="132"/>
    </location>
</feature>
<feature type="compositionally biased region" description="Basic and acidic residues" evidence="1">
    <location>
        <begin position="489"/>
        <end position="504"/>
    </location>
</feature>
<feature type="compositionally biased region" description="Low complexity" evidence="1">
    <location>
        <begin position="437"/>
        <end position="449"/>
    </location>
</feature>
<feature type="compositionally biased region" description="Polar residues" evidence="1">
    <location>
        <begin position="313"/>
        <end position="322"/>
    </location>
</feature>
<feature type="compositionally biased region" description="Low complexity" evidence="1">
    <location>
        <begin position="384"/>
        <end position="400"/>
    </location>
</feature>
<feature type="compositionally biased region" description="Basic and acidic residues" evidence="1">
    <location>
        <begin position="265"/>
        <end position="276"/>
    </location>
</feature>
<evidence type="ECO:0000313" key="3">
    <source>
        <dbReference type="Proteomes" id="UP000299102"/>
    </source>
</evidence>
<feature type="compositionally biased region" description="Polar residues" evidence="1">
    <location>
        <begin position="348"/>
        <end position="358"/>
    </location>
</feature>
<dbReference type="AlphaFoldDB" id="A0A4C1T9K5"/>
<feature type="non-terminal residue" evidence="2">
    <location>
        <position position="530"/>
    </location>
</feature>
<feature type="compositionally biased region" description="Basic and acidic residues" evidence="1">
    <location>
        <begin position="95"/>
        <end position="106"/>
    </location>
</feature>
<protein>
    <submittedName>
        <fullName evidence="2">Uncharacterized protein</fullName>
    </submittedName>
</protein>
<accession>A0A4C1T9K5</accession>
<gene>
    <name evidence="2" type="ORF">EVAR_72367_1</name>
</gene>
<keyword evidence="3" id="KW-1185">Reference proteome</keyword>
<feature type="compositionally biased region" description="Polar residues" evidence="1">
    <location>
        <begin position="464"/>
        <end position="482"/>
    </location>
</feature>
<feature type="compositionally biased region" description="Polar residues" evidence="1">
    <location>
        <begin position="368"/>
        <end position="383"/>
    </location>
</feature>
<dbReference type="STRING" id="151549.A0A4C1T9K5"/>
<reference evidence="2 3" key="1">
    <citation type="journal article" date="2019" name="Commun. Biol.">
        <title>The bagworm genome reveals a unique fibroin gene that provides high tensile strength.</title>
        <authorList>
            <person name="Kono N."/>
            <person name="Nakamura H."/>
            <person name="Ohtoshi R."/>
            <person name="Tomita M."/>
            <person name="Numata K."/>
            <person name="Arakawa K."/>
        </authorList>
    </citation>
    <scope>NUCLEOTIDE SEQUENCE [LARGE SCALE GENOMIC DNA]</scope>
</reference>
<feature type="compositionally biased region" description="Basic and acidic residues" evidence="1">
    <location>
        <begin position="334"/>
        <end position="347"/>
    </location>
</feature>
<proteinExistence type="predicted"/>